<evidence type="ECO:0000256" key="1">
    <source>
        <dbReference type="ARBA" id="ARBA00004141"/>
    </source>
</evidence>
<keyword evidence="3 10" id="KW-0808">Transferase</keyword>
<evidence type="ECO:0000256" key="5">
    <source>
        <dbReference type="ARBA" id="ARBA00022832"/>
    </source>
</evidence>
<reference evidence="11" key="1">
    <citation type="submission" date="2020-07" db="EMBL/GenBank/DDBJ databases">
        <title>The High-quality genome of the commercially important snow crab, Chionoecetes opilio.</title>
        <authorList>
            <person name="Jeong J.-H."/>
            <person name="Ryu S."/>
        </authorList>
    </citation>
    <scope>NUCLEOTIDE SEQUENCE</scope>
    <source>
        <strain evidence="11">MADBK_172401_WGS</strain>
        <tissue evidence="11">Digestive gland</tissue>
    </source>
</reference>
<feature type="transmembrane region" description="Helical" evidence="10">
    <location>
        <begin position="30"/>
        <end position="50"/>
    </location>
</feature>
<evidence type="ECO:0000256" key="2">
    <source>
        <dbReference type="ARBA" id="ARBA00022516"/>
    </source>
</evidence>
<comment type="similarity">
    <text evidence="10">Belongs to the ELO family.</text>
</comment>
<dbReference type="EC" id="2.3.1.199" evidence="10"/>
<protein>
    <recommendedName>
        <fullName evidence="10">Elongation of very long chain fatty acids protein</fullName>
        <ecNumber evidence="10">2.3.1.199</ecNumber>
    </recommendedName>
    <alternativeName>
        <fullName evidence="10">Very-long-chain 3-oxoacyl-CoA synthase</fullName>
    </alternativeName>
</protein>
<evidence type="ECO:0000256" key="4">
    <source>
        <dbReference type="ARBA" id="ARBA00022692"/>
    </source>
</evidence>
<dbReference type="GO" id="GO:0009922">
    <property type="term" value="F:fatty acid elongase activity"/>
    <property type="evidence" value="ECO:0007669"/>
    <property type="project" value="UniProtKB-EC"/>
</dbReference>
<dbReference type="GO" id="GO:0034626">
    <property type="term" value="P:fatty acid elongation, polyunsaturated fatty acid"/>
    <property type="evidence" value="ECO:0007669"/>
    <property type="project" value="TreeGrafter"/>
</dbReference>
<comment type="caution">
    <text evidence="11">The sequence shown here is derived from an EMBL/GenBank/DDBJ whole genome shotgun (WGS) entry which is preliminary data.</text>
</comment>
<dbReference type="InterPro" id="IPR002076">
    <property type="entry name" value="ELO_fam"/>
</dbReference>
<sequence>MLAAYVDLKKAFDSVHHPRVDGWFLMDSPWPTFFFCISYVLLVKVIGPRYMKNRPPFDLRRLLVYYNASQVIFSTWLFYEIGMGGWFTHYSFRCQPVDYSDNPSAIRVSGLHLLCICLTYFHMEGQQLR</sequence>
<gene>
    <name evidence="11" type="ORF">GWK47_029306</name>
</gene>
<proteinExistence type="inferred from homology"/>
<dbReference type="PANTHER" id="PTHR11157:SF167">
    <property type="entry name" value="ELONGATION OF VERY LONG CHAIN FATTY ACIDS PROTEIN"/>
    <property type="match status" value="1"/>
</dbReference>
<evidence type="ECO:0000256" key="7">
    <source>
        <dbReference type="ARBA" id="ARBA00023098"/>
    </source>
</evidence>
<comment type="catalytic activity">
    <reaction evidence="10">
        <text>a very-long-chain acyl-CoA + malonyl-CoA + H(+) = a very-long-chain 3-oxoacyl-CoA + CO2 + CoA</text>
        <dbReference type="Rhea" id="RHEA:32727"/>
        <dbReference type="ChEBI" id="CHEBI:15378"/>
        <dbReference type="ChEBI" id="CHEBI:16526"/>
        <dbReference type="ChEBI" id="CHEBI:57287"/>
        <dbReference type="ChEBI" id="CHEBI:57384"/>
        <dbReference type="ChEBI" id="CHEBI:90725"/>
        <dbReference type="ChEBI" id="CHEBI:90736"/>
        <dbReference type="EC" id="2.3.1.199"/>
    </reaction>
</comment>
<keyword evidence="8 10" id="KW-0472">Membrane</keyword>
<keyword evidence="9 10" id="KW-0275">Fatty acid biosynthesis</keyword>
<dbReference type="AlphaFoldDB" id="A0A8J4YY42"/>
<dbReference type="Pfam" id="PF01151">
    <property type="entry name" value="ELO"/>
    <property type="match status" value="1"/>
</dbReference>
<evidence type="ECO:0000256" key="6">
    <source>
        <dbReference type="ARBA" id="ARBA00022989"/>
    </source>
</evidence>
<dbReference type="GO" id="GO:0042761">
    <property type="term" value="P:very long-chain fatty acid biosynthetic process"/>
    <property type="evidence" value="ECO:0007669"/>
    <property type="project" value="TreeGrafter"/>
</dbReference>
<feature type="transmembrane region" description="Helical" evidence="10">
    <location>
        <begin position="105"/>
        <end position="123"/>
    </location>
</feature>
<dbReference type="PANTHER" id="PTHR11157">
    <property type="entry name" value="FATTY ACID ACYL TRANSFERASE-RELATED"/>
    <property type="match status" value="1"/>
</dbReference>
<evidence type="ECO:0000313" key="12">
    <source>
        <dbReference type="Proteomes" id="UP000770661"/>
    </source>
</evidence>
<dbReference type="Proteomes" id="UP000770661">
    <property type="component" value="Unassembled WGS sequence"/>
</dbReference>
<keyword evidence="7 10" id="KW-0443">Lipid metabolism</keyword>
<dbReference type="GO" id="GO:0019367">
    <property type="term" value="P:fatty acid elongation, saturated fatty acid"/>
    <property type="evidence" value="ECO:0007669"/>
    <property type="project" value="TreeGrafter"/>
</dbReference>
<comment type="caution">
    <text evidence="10">Lacks conserved residue(s) required for the propagation of feature annotation.</text>
</comment>
<evidence type="ECO:0000256" key="9">
    <source>
        <dbReference type="ARBA" id="ARBA00023160"/>
    </source>
</evidence>
<keyword evidence="6 10" id="KW-1133">Transmembrane helix</keyword>
<comment type="subcellular location">
    <subcellularLocation>
        <location evidence="1">Membrane</location>
        <topology evidence="1">Multi-pass membrane protein</topology>
    </subcellularLocation>
</comment>
<name>A0A8J4YY42_CHIOP</name>
<keyword evidence="2 10" id="KW-0444">Lipid biosynthesis</keyword>
<feature type="transmembrane region" description="Helical" evidence="10">
    <location>
        <begin position="62"/>
        <end position="79"/>
    </location>
</feature>
<organism evidence="11 12">
    <name type="scientific">Chionoecetes opilio</name>
    <name type="common">Atlantic snow crab</name>
    <name type="synonym">Cancer opilio</name>
    <dbReference type="NCBI Taxonomy" id="41210"/>
    <lineage>
        <taxon>Eukaryota</taxon>
        <taxon>Metazoa</taxon>
        <taxon>Ecdysozoa</taxon>
        <taxon>Arthropoda</taxon>
        <taxon>Crustacea</taxon>
        <taxon>Multicrustacea</taxon>
        <taxon>Malacostraca</taxon>
        <taxon>Eumalacostraca</taxon>
        <taxon>Eucarida</taxon>
        <taxon>Decapoda</taxon>
        <taxon>Pleocyemata</taxon>
        <taxon>Brachyura</taxon>
        <taxon>Eubrachyura</taxon>
        <taxon>Majoidea</taxon>
        <taxon>Majidae</taxon>
        <taxon>Chionoecetes</taxon>
    </lineage>
</organism>
<keyword evidence="4 10" id="KW-0812">Transmembrane</keyword>
<keyword evidence="5 10" id="KW-0276">Fatty acid metabolism</keyword>
<dbReference type="GO" id="GO:0034625">
    <property type="term" value="P:fatty acid elongation, monounsaturated fatty acid"/>
    <property type="evidence" value="ECO:0007669"/>
    <property type="project" value="TreeGrafter"/>
</dbReference>
<dbReference type="EMBL" id="JACEEZ010000649">
    <property type="protein sequence ID" value="KAG0729944.1"/>
    <property type="molecule type" value="Genomic_DNA"/>
</dbReference>
<evidence type="ECO:0000256" key="10">
    <source>
        <dbReference type="RuleBase" id="RU361115"/>
    </source>
</evidence>
<evidence type="ECO:0000313" key="11">
    <source>
        <dbReference type="EMBL" id="KAG0729944.1"/>
    </source>
</evidence>
<evidence type="ECO:0000256" key="8">
    <source>
        <dbReference type="ARBA" id="ARBA00023136"/>
    </source>
</evidence>
<evidence type="ECO:0000256" key="3">
    <source>
        <dbReference type="ARBA" id="ARBA00022679"/>
    </source>
</evidence>
<dbReference type="GO" id="GO:0005789">
    <property type="term" value="C:endoplasmic reticulum membrane"/>
    <property type="evidence" value="ECO:0007669"/>
    <property type="project" value="TreeGrafter"/>
</dbReference>
<dbReference type="GO" id="GO:0030148">
    <property type="term" value="P:sphingolipid biosynthetic process"/>
    <property type="evidence" value="ECO:0007669"/>
    <property type="project" value="TreeGrafter"/>
</dbReference>
<dbReference type="OrthoDB" id="434092at2759"/>
<keyword evidence="12" id="KW-1185">Reference proteome</keyword>
<accession>A0A8J4YY42</accession>